<dbReference type="GO" id="GO:0005680">
    <property type="term" value="C:anaphase-promoting complex"/>
    <property type="evidence" value="ECO:0007669"/>
    <property type="project" value="TreeGrafter"/>
</dbReference>
<dbReference type="InterPro" id="IPR036533">
    <property type="entry name" value="BAG_dom_sf"/>
</dbReference>
<dbReference type="AlphaFoldDB" id="A0A367KSW7"/>
<dbReference type="PANTHER" id="PTHR45957:SF1">
    <property type="entry name" value="ANAPHASE-PROMOTING COMPLEX SUBUNIT 2"/>
    <property type="match status" value="1"/>
</dbReference>
<comment type="caution">
    <text evidence="5">The sequence shown here is derived from an EMBL/GenBank/DDBJ whole genome shotgun (WGS) entry which is preliminary data.</text>
</comment>
<dbReference type="Gene3D" id="3.30.230.130">
    <property type="entry name" value="Cullin, Chain C, Domain 2"/>
    <property type="match status" value="1"/>
</dbReference>
<comment type="similarity">
    <text evidence="1">Belongs to the cullin family.</text>
</comment>
<organism evidence="5 6">
    <name type="scientific">Rhizopus stolonifer</name>
    <name type="common">Rhizopus nigricans</name>
    <dbReference type="NCBI Taxonomy" id="4846"/>
    <lineage>
        <taxon>Eukaryota</taxon>
        <taxon>Fungi</taxon>
        <taxon>Fungi incertae sedis</taxon>
        <taxon>Mucoromycota</taxon>
        <taxon>Mucoromycotina</taxon>
        <taxon>Mucoromycetes</taxon>
        <taxon>Mucorales</taxon>
        <taxon>Mucorineae</taxon>
        <taxon>Rhizopodaceae</taxon>
        <taxon>Rhizopus</taxon>
    </lineage>
</organism>
<dbReference type="Gene3D" id="1.20.1310.10">
    <property type="entry name" value="Cullin Repeats"/>
    <property type="match status" value="1"/>
</dbReference>
<dbReference type="PANTHER" id="PTHR45957">
    <property type="entry name" value="ANAPHASE-PROMOTING COMPLEX SUBUNIT 2"/>
    <property type="match status" value="1"/>
</dbReference>
<dbReference type="GO" id="GO:0070979">
    <property type="term" value="P:protein K11-linked ubiquitination"/>
    <property type="evidence" value="ECO:0007669"/>
    <property type="project" value="TreeGrafter"/>
</dbReference>
<dbReference type="InterPro" id="IPR036317">
    <property type="entry name" value="Cullin_homology_sf"/>
</dbReference>
<dbReference type="SUPFAM" id="SSF63491">
    <property type="entry name" value="BAG domain"/>
    <property type="match status" value="1"/>
</dbReference>
<dbReference type="InterPro" id="IPR044554">
    <property type="entry name" value="ANAPC2"/>
</dbReference>
<evidence type="ECO:0000313" key="5">
    <source>
        <dbReference type="EMBL" id="RCI05304.1"/>
    </source>
</evidence>
<dbReference type="SUPFAM" id="SSF75632">
    <property type="entry name" value="Cullin homology domain"/>
    <property type="match status" value="1"/>
</dbReference>
<feature type="domain" description="Cullin family profile" evidence="3">
    <location>
        <begin position="335"/>
        <end position="527"/>
    </location>
</feature>
<dbReference type="Gene3D" id="3.10.20.90">
    <property type="entry name" value="Phosphatidylinositol 3-kinase Catalytic Subunit, Chain A, domain 1"/>
    <property type="match status" value="1"/>
</dbReference>
<name>A0A367KSW7_RHIST</name>
<evidence type="ECO:0000259" key="4">
    <source>
        <dbReference type="PROSITE" id="PS51035"/>
    </source>
</evidence>
<dbReference type="Proteomes" id="UP000253551">
    <property type="component" value="Unassembled WGS sequence"/>
</dbReference>
<dbReference type="OrthoDB" id="5581181at2759"/>
<sequence length="764" mass="87604">LIQKMVSDKFRNAQEIYRQRSLEYLKQLLLLKNQSFVALFAYDLKYQGRELECRCRQILDIGLTRLSDILSLDSEFIDRANKEATLNYDESDIITKEDIKILTSDVGDCKSITFIESQFCEFRSVYEKINVLSIGPNWVSMLKQLIQERLSSEIYPEDESMVQSQLKWLHVLVLPWMSYIMPNSGNKEDDWIEFLRQKIIAEHTLYHAIYQRRITAVLDTIWDAPEAKGALLDLQITANRCKLLNDLQNKLVQDTHRMNVAQAVVDIIRSPESHNVELRTSHDNPYIFTPEELEKVNFKSNTIEKDVLGNLKKLQEQSADVTATLISMCNPLKDFATAYSEKLGEVLFYTKEYDVDAEILSLEVLKLNFPPDTFAHCDIMLKDISDSKRTDKAIHGNIEIDPTLHPIIISKKYWPKEDDDNINGENENLVNALFKLWPDYKRDQEKYKKEYGHVKASRKLKFLPNLGTVTLDLVFKSGRENSFVVRPEAAAIIKLFENDDAAFTKEEMISKLKIKKNVAVSCLNTWVEEGVLQLNADGKYSLVEVGKSNTKGRDQNQKQLENAIVISFEDNYYDVHFGQASMDQLVVADLKERCKRITGVPLATMKLKVSGAFIKDDSATLQSSGIHKGCVVYVLGEKTSTEQIKQTASGNPEEVGYMIRVSKIMEKVENCKEKIEQFDMMVIYILQGIETSSEKRKETEDLGIYVNEVLMQALIALDGVDCPHEFQTARANRKKGVRECQELMDRIEGSRASLKQYFNNGTKI</sequence>
<evidence type="ECO:0000256" key="1">
    <source>
        <dbReference type="PROSITE-ProRule" id="PRU00330"/>
    </source>
</evidence>
<reference evidence="5 6" key="1">
    <citation type="journal article" date="2018" name="G3 (Bethesda)">
        <title>Phylogenetic and Phylogenomic Definition of Rhizopus Species.</title>
        <authorList>
            <person name="Gryganskyi A.P."/>
            <person name="Golan J."/>
            <person name="Dolatabadi S."/>
            <person name="Mondo S."/>
            <person name="Robb S."/>
            <person name="Idnurm A."/>
            <person name="Muszewska A."/>
            <person name="Steczkiewicz K."/>
            <person name="Masonjones S."/>
            <person name="Liao H.L."/>
            <person name="Gajdeczka M.T."/>
            <person name="Anike F."/>
            <person name="Vuek A."/>
            <person name="Anishchenko I.M."/>
            <person name="Voigt K."/>
            <person name="de Hoog G.S."/>
            <person name="Smith M.E."/>
            <person name="Heitman J."/>
            <person name="Vilgalys R."/>
            <person name="Stajich J.E."/>
        </authorList>
    </citation>
    <scope>NUCLEOTIDE SEQUENCE [LARGE SCALE GENOMIC DNA]</scope>
    <source>
        <strain evidence="5 6">LSU 92-RS-03</strain>
    </source>
</reference>
<dbReference type="Pfam" id="PF02179">
    <property type="entry name" value="BAG"/>
    <property type="match status" value="1"/>
</dbReference>
<dbReference type="STRING" id="4846.A0A367KSW7"/>
<evidence type="ECO:0000259" key="2">
    <source>
        <dbReference type="PROSITE" id="PS50053"/>
    </source>
</evidence>
<feature type="non-terminal residue" evidence="5">
    <location>
        <position position="1"/>
    </location>
</feature>
<dbReference type="InterPro" id="IPR003103">
    <property type="entry name" value="BAG_domain"/>
</dbReference>
<dbReference type="InterPro" id="IPR059120">
    <property type="entry name" value="Cullin-like_AB"/>
</dbReference>
<dbReference type="PROSITE" id="PS51035">
    <property type="entry name" value="BAG"/>
    <property type="match status" value="1"/>
</dbReference>
<dbReference type="InterPro" id="IPR000626">
    <property type="entry name" value="Ubiquitin-like_dom"/>
</dbReference>
<dbReference type="Gene3D" id="1.20.58.120">
    <property type="entry name" value="BAG domain"/>
    <property type="match status" value="1"/>
</dbReference>
<protein>
    <submittedName>
        <fullName evidence="5">Anaphase-promoting complex subunit 2</fullName>
    </submittedName>
</protein>
<dbReference type="EMBL" id="PJQM01000422">
    <property type="protein sequence ID" value="RCI05304.1"/>
    <property type="molecule type" value="Genomic_DNA"/>
</dbReference>
<dbReference type="Pfam" id="PF26557">
    <property type="entry name" value="Cullin_AB"/>
    <property type="match status" value="1"/>
</dbReference>
<dbReference type="GO" id="GO:0051087">
    <property type="term" value="F:protein-folding chaperone binding"/>
    <property type="evidence" value="ECO:0007669"/>
    <property type="project" value="InterPro"/>
</dbReference>
<dbReference type="InterPro" id="IPR016158">
    <property type="entry name" value="Cullin_homology"/>
</dbReference>
<keyword evidence="6" id="KW-1185">Reference proteome</keyword>
<dbReference type="SUPFAM" id="SSF54236">
    <property type="entry name" value="Ubiquitin-like"/>
    <property type="match status" value="1"/>
</dbReference>
<evidence type="ECO:0000313" key="6">
    <source>
        <dbReference type="Proteomes" id="UP000253551"/>
    </source>
</evidence>
<dbReference type="GO" id="GO:0006511">
    <property type="term" value="P:ubiquitin-dependent protein catabolic process"/>
    <property type="evidence" value="ECO:0007669"/>
    <property type="project" value="InterPro"/>
</dbReference>
<gene>
    <name evidence="5" type="primary">ANAPC2</name>
    <name evidence="5" type="ORF">CU098_012767</name>
</gene>
<dbReference type="GO" id="GO:0007091">
    <property type="term" value="P:metaphase/anaphase transition of mitotic cell cycle"/>
    <property type="evidence" value="ECO:0007669"/>
    <property type="project" value="TreeGrafter"/>
</dbReference>
<dbReference type="GO" id="GO:0031625">
    <property type="term" value="F:ubiquitin protein ligase binding"/>
    <property type="evidence" value="ECO:0007669"/>
    <property type="project" value="InterPro"/>
</dbReference>
<dbReference type="PROSITE" id="PS50069">
    <property type="entry name" value="CULLIN_2"/>
    <property type="match status" value="1"/>
</dbReference>
<dbReference type="PROSITE" id="PS50053">
    <property type="entry name" value="UBIQUITIN_2"/>
    <property type="match status" value="1"/>
</dbReference>
<proteinExistence type="inferred from homology"/>
<feature type="domain" description="Ubiquitin-like" evidence="2">
    <location>
        <begin position="587"/>
        <end position="641"/>
    </location>
</feature>
<evidence type="ECO:0000259" key="3">
    <source>
        <dbReference type="PROSITE" id="PS50069"/>
    </source>
</evidence>
<dbReference type="InterPro" id="IPR029071">
    <property type="entry name" value="Ubiquitin-like_domsf"/>
</dbReference>
<feature type="domain" description="BAG" evidence="4">
    <location>
        <begin position="684"/>
        <end position="751"/>
    </location>
</feature>
<accession>A0A367KSW7</accession>